<dbReference type="STRING" id="560555.BST30_18640"/>
<dbReference type="EMBL" id="MVHW01000023">
    <property type="protein sequence ID" value="ORB02967.1"/>
    <property type="molecule type" value="Genomic_DNA"/>
</dbReference>
<feature type="compositionally biased region" description="Pro residues" evidence="1">
    <location>
        <begin position="14"/>
        <end position="26"/>
    </location>
</feature>
<feature type="region of interest" description="Disordered" evidence="1">
    <location>
        <begin position="156"/>
        <end position="175"/>
    </location>
</feature>
<name>A0A1X0FMD1_MYCNT</name>
<protein>
    <submittedName>
        <fullName evidence="2">Uncharacterized protein</fullName>
    </submittedName>
</protein>
<comment type="caution">
    <text evidence="2">The sequence shown here is derived from an EMBL/GenBank/DDBJ whole genome shotgun (WGS) entry which is preliminary data.</text>
</comment>
<feature type="compositionally biased region" description="Polar residues" evidence="1">
    <location>
        <begin position="166"/>
        <end position="175"/>
    </location>
</feature>
<organism evidence="2 3">
    <name type="scientific">Mycobacterium mantenii</name>
    <dbReference type="NCBI Taxonomy" id="560555"/>
    <lineage>
        <taxon>Bacteria</taxon>
        <taxon>Bacillati</taxon>
        <taxon>Actinomycetota</taxon>
        <taxon>Actinomycetes</taxon>
        <taxon>Mycobacteriales</taxon>
        <taxon>Mycobacteriaceae</taxon>
        <taxon>Mycobacterium</taxon>
        <taxon>Mycobacterium avium complex (MAC)</taxon>
    </lineage>
</organism>
<proteinExistence type="predicted"/>
<evidence type="ECO:0000313" key="2">
    <source>
        <dbReference type="EMBL" id="ORB02967.1"/>
    </source>
</evidence>
<gene>
    <name evidence="2" type="ORF">BST30_18640</name>
</gene>
<evidence type="ECO:0000256" key="1">
    <source>
        <dbReference type="SAM" id="MobiDB-lite"/>
    </source>
</evidence>
<accession>A0A1X0FMD1</accession>
<feature type="compositionally biased region" description="Polar residues" evidence="1">
    <location>
        <begin position="43"/>
        <end position="53"/>
    </location>
</feature>
<reference evidence="2 3" key="1">
    <citation type="submission" date="2017-02" db="EMBL/GenBank/DDBJ databases">
        <title>The new phylogeny of genus Mycobacterium.</title>
        <authorList>
            <person name="Tortoli E."/>
            <person name="Trovato A."/>
            <person name="Cirillo D.M."/>
        </authorList>
    </citation>
    <scope>NUCLEOTIDE SEQUENCE [LARGE SCALE GENOMIC DNA]</scope>
    <source>
        <strain evidence="2 3">DSM 45255</strain>
    </source>
</reference>
<feature type="region of interest" description="Disordered" evidence="1">
    <location>
        <begin position="1"/>
        <end position="67"/>
    </location>
</feature>
<dbReference type="Proteomes" id="UP000192760">
    <property type="component" value="Unassembled WGS sequence"/>
</dbReference>
<sequence>MSDQGCQPGGGGGPPGPPGPQGPPGGGPGWPQPGCGPGGPPRQSWQLFQSQLLPQPGSHHSPGHHCGKGPGWACASVATPKPAKPSPPIARAVAAKRGRVFTKALLPISVLWLNKCRQCLALRDSCQSAAPPRLRFGRVPLPHFWHVEHQKTFRPSSTVVRIGSPETRQGSPARR</sequence>
<dbReference type="AlphaFoldDB" id="A0A1X0FMD1"/>
<evidence type="ECO:0000313" key="3">
    <source>
        <dbReference type="Proteomes" id="UP000192760"/>
    </source>
</evidence>